<dbReference type="Pfam" id="PF11745">
    <property type="entry name" value="DUF3304"/>
    <property type="match status" value="1"/>
</dbReference>
<dbReference type="RefSeq" id="WP_050083643.1">
    <property type="nucleotide sequence ID" value="NZ_JAASAN010000009.1"/>
</dbReference>
<dbReference type="InterPro" id="IPR021733">
    <property type="entry name" value="DUF3304"/>
</dbReference>
<evidence type="ECO:0000313" key="2">
    <source>
        <dbReference type="Proteomes" id="UP000698240"/>
    </source>
</evidence>
<name>A0AA90XY73_9GAMM</name>
<gene>
    <name evidence="1" type="ORF">HB980_17375</name>
</gene>
<dbReference type="AlphaFoldDB" id="A0AA90XY73"/>
<dbReference type="PROSITE" id="PS51257">
    <property type="entry name" value="PROKAR_LIPOPROTEIN"/>
    <property type="match status" value="1"/>
</dbReference>
<protein>
    <submittedName>
        <fullName evidence="1">DUF3304 domain-containing protein</fullName>
    </submittedName>
</protein>
<evidence type="ECO:0000313" key="1">
    <source>
        <dbReference type="EMBL" id="NIL28306.1"/>
    </source>
</evidence>
<sequence length="180" mass="19988">MPLVRTLCRYILPGGLLLIMPFIAACDNKPEVTWSGGDLRGVNHTSVAINSFSVNGSSGPNISPFGEGGGACCISLPDKWQPELKAHIEWELDPNPREKIARRTEGYGYDDEAYARHAANYQKHTAIVDIPEYGEDRCGLTVHFLTCNEVKVTTSCWTYGAAKYPIKDQREMKEPQICPK</sequence>
<reference evidence="1" key="1">
    <citation type="submission" date="2020-03" db="EMBL/GenBank/DDBJ databases">
        <authorList>
            <person name="Kislichkina A."/>
            <person name="Dentovskaya S."/>
            <person name="Shaikhutdinov R."/>
            <person name="Ivanov S."/>
            <person name="Sizova A."/>
            <person name="Solomentsev V."/>
            <person name="Bogun A."/>
        </authorList>
    </citation>
    <scope>NUCLEOTIDE SEQUENCE</scope>
    <source>
        <strain evidence="1">SCPM-O-B-8025</strain>
    </source>
</reference>
<dbReference type="EMBL" id="JAASAN010000009">
    <property type="protein sequence ID" value="NIL28306.1"/>
    <property type="molecule type" value="Genomic_DNA"/>
</dbReference>
<organism evidence="1 2">
    <name type="scientific">Yersinia massiliensis</name>
    <dbReference type="NCBI Taxonomy" id="419257"/>
    <lineage>
        <taxon>Bacteria</taxon>
        <taxon>Pseudomonadati</taxon>
        <taxon>Pseudomonadota</taxon>
        <taxon>Gammaproteobacteria</taxon>
        <taxon>Enterobacterales</taxon>
        <taxon>Yersiniaceae</taxon>
        <taxon>Yersinia</taxon>
    </lineage>
</organism>
<accession>A0AA90XY73</accession>
<comment type="caution">
    <text evidence="1">The sequence shown here is derived from an EMBL/GenBank/DDBJ whole genome shotgun (WGS) entry which is preliminary data.</text>
</comment>
<proteinExistence type="predicted"/>
<dbReference type="Proteomes" id="UP000698240">
    <property type="component" value="Unassembled WGS sequence"/>
</dbReference>